<dbReference type="AlphaFoldDB" id="A0A0A8XTJ6"/>
<reference evidence="1" key="1">
    <citation type="submission" date="2014-09" db="EMBL/GenBank/DDBJ databases">
        <authorList>
            <person name="Magalhaes I.L.F."/>
            <person name="Oliveira U."/>
            <person name="Santos F.R."/>
            <person name="Vidigal T.H.D.A."/>
            <person name="Brescovit A.D."/>
            <person name="Santos A.J."/>
        </authorList>
    </citation>
    <scope>NUCLEOTIDE SEQUENCE</scope>
    <source>
        <tissue evidence="1">Shoot tissue taken approximately 20 cm above the soil surface</tissue>
    </source>
</reference>
<proteinExistence type="predicted"/>
<organism evidence="1">
    <name type="scientific">Arundo donax</name>
    <name type="common">Giant reed</name>
    <name type="synonym">Donax arundinaceus</name>
    <dbReference type="NCBI Taxonomy" id="35708"/>
    <lineage>
        <taxon>Eukaryota</taxon>
        <taxon>Viridiplantae</taxon>
        <taxon>Streptophyta</taxon>
        <taxon>Embryophyta</taxon>
        <taxon>Tracheophyta</taxon>
        <taxon>Spermatophyta</taxon>
        <taxon>Magnoliopsida</taxon>
        <taxon>Liliopsida</taxon>
        <taxon>Poales</taxon>
        <taxon>Poaceae</taxon>
        <taxon>PACMAD clade</taxon>
        <taxon>Arundinoideae</taxon>
        <taxon>Arundineae</taxon>
        <taxon>Arundo</taxon>
    </lineage>
</organism>
<protein>
    <submittedName>
        <fullName evidence="1">Uncharacterized protein</fullName>
    </submittedName>
</protein>
<name>A0A0A8XTJ6_ARUDO</name>
<reference evidence="1" key="2">
    <citation type="journal article" date="2015" name="Data Brief">
        <title>Shoot transcriptome of the giant reed, Arundo donax.</title>
        <authorList>
            <person name="Barrero R.A."/>
            <person name="Guerrero F.D."/>
            <person name="Moolhuijzen P."/>
            <person name="Goolsby J.A."/>
            <person name="Tidwell J."/>
            <person name="Bellgard S.E."/>
            <person name="Bellgard M.I."/>
        </authorList>
    </citation>
    <scope>NUCLEOTIDE SEQUENCE</scope>
    <source>
        <tissue evidence="1">Shoot tissue taken approximately 20 cm above the soil surface</tissue>
    </source>
</reference>
<accession>A0A0A8XTJ6</accession>
<sequence>MMALAKLKNCQCVAEPYIWSTYVNTLIMLL</sequence>
<evidence type="ECO:0000313" key="1">
    <source>
        <dbReference type="EMBL" id="JAD16073.1"/>
    </source>
</evidence>
<dbReference type="EMBL" id="GBRH01281822">
    <property type="protein sequence ID" value="JAD16073.1"/>
    <property type="molecule type" value="Transcribed_RNA"/>
</dbReference>